<comment type="catalytic activity">
    <reaction evidence="4 5">
        <text>7,8-dihydroneopterin 3'-triphosphate + H2O = 6-carboxy-5,6,7,8-tetrahydropterin + triphosphate + acetaldehyde + 2 H(+)</text>
        <dbReference type="Rhea" id="RHEA:27966"/>
        <dbReference type="ChEBI" id="CHEBI:15343"/>
        <dbReference type="ChEBI" id="CHEBI:15377"/>
        <dbReference type="ChEBI" id="CHEBI:15378"/>
        <dbReference type="ChEBI" id="CHEBI:18036"/>
        <dbReference type="ChEBI" id="CHEBI:58462"/>
        <dbReference type="ChEBI" id="CHEBI:61032"/>
        <dbReference type="EC" id="4.1.2.50"/>
    </reaction>
</comment>
<keyword evidence="5 7" id="KW-0862">Zinc</keyword>
<comment type="cofactor">
    <cofactor evidence="5 7">
        <name>Zn(2+)</name>
        <dbReference type="ChEBI" id="CHEBI:29105"/>
    </cofactor>
    <text evidence="5 7">Binds 1 zinc ion per subunit.</text>
</comment>
<dbReference type="EMBL" id="MZGW01000001">
    <property type="protein sequence ID" value="OPJ57073.1"/>
    <property type="molecule type" value="Genomic_DNA"/>
</dbReference>
<dbReference type="NCBIfam" id="TIGR03367">
    <property type="entry name" value="queuosine_QueD"/>
    <property type="match status" value="1"/>
</dbReference>
<evidence type="ECO:0000256" key="6">
    <source>
        <dbReference type="PIRSR" id="PIRSR006113-1"/>
    </source>
</evidence>
<dbReference type="STRING" id="29349.CLOTH_03560"/>
<protein>
    <recommendedName>
        <fullName evidence="3 5">6-carboxy-5,6,7,8-tetrahydropterin synthase</fullName>
        <ecNumber evidence="5">4.-.-.-</ecNumber>
    </recommendedName>
</protein>
<feature type="binding site" evidence="7">
    <location>
        <position position="27"/>
    </location>
    <ligand>
        <name>Zn(2+)</name>
        <dbReference type="ChEBI" id="CHEBI:29105"/>
    </ligand>
</feature>
<evidence type="ECO:0000313" key="9">
    <source>
        <dbReference type="Proteomes" id="UP000190140"/>
    </source>
</evidence>
<dbReference type="GO" id="GO:0046872">
    <property type="term" value="F:metal ion binding"/>
    <property type="evidence" value="ECO:0007669"/>
    <property type="project" value="UniProtKB-KW"/>
</dbReference>
<dbReference type="Gene3D" id="3.30.479.10">
    <property type="entry name" value="6-pyruvoyl tetrahydropterin synthase/QueD"/>
    <property type="match status" value="1"/>
</dbReference>
<dbReference type="GO" id="GO:0008616">
    <property type="term" value="P:tRNA queuosine(34) biosynthetic process"/>
    <property type="evidence" value="ECO:0007669"/>
    <property type="project" value="UniProtKB-KW"/>
</dbReference>
<dbReference type="RefSeq" id="WP_079410643.1">
    <property type="nucleotide sequence ID" value="NZ_MZGW01000001.1"/>
</dbReference>
<feature type="active site" description="Charge relay system" evidence="6">
    <location>
        <position position="129"/>
    </location>
</feature>
<evidence type="ECO:0000313" key="8">
    <source>
        <dbReference type="EMBL" id="OPJ57073.1"/>
    </source>
</evidence>
<comment type="pathway">
    <text evidence="1 5">Purine metabolism; 7-cyano-7-deazaguanine biosynthesis.</text>
</comment>
<dbReference type="UniPathway" id="UPA00391"/>
<dbReference type="Proteomes" id="UP000190140">
    <property type="component" value="Unassembled WGS sequence"/>
</dbReference>
<accession>A0A1V4IAY0</accession>
<evidence type="ECO:0000256" key="2">
    <source>
        <dbReference type="ARBA" id="ARBA00008900"/>
    </source>
</evidence>
<dbReference type="GO" id="GO:0070497">
    <property type="term" value="F:6-carboxytetrahydropterin synthase activity"/>
    <property type="evidence" value="ECO:0007669"/>
    <property type="project" value="UniProtKB-EC"/>
</dbReference>
<dbReference type="PANTHER" id="PTHR12589">
    <property type="entry name" value="PYRUVOYL TETRAHYDROBIOPTERIN SYNTHASE"/>
    <property type="match status" value="1"/>
</dbReference>
<keyword evidence="9" id="KW-1185">Reference proteome</keyword>
<reference evidence="8 9" key="1">
    <citation type="submission" date="2017-03" db="EMBL/GenBank/DDBJ databases">
        <title>Genome sequence of Clostridium thermoalcaliphilum DSM 7309.</title>
        <authorList>
            <person name="Poehlein A."/>
            <person name="Daniel R."/>
        </authorList>
    </citation>
    <scope>NUCLEOTIDE SEQUENCE [LARGE SCALE GENOMIC DNA]</scope>
    <source>
        <strain evidence="8 9">DSM 7309</strain>
    </source>
</reference>
<evidence type="ECO:0000256" key="4">
    <source>
        <dbReference type="ARBA" id="ARBA00048807"/>
    </source>
</evidence>
<keyword evidence="5" id="KW-0456">Lyase</keyword>
<dbReference type="Pfam" id="PF01242">
    <property type="entry name" value="PTPS"/>
    <property type="match status" value="1"/>
</dbReference>
<dbReference type="OrthoDB" id="9804698at2"/>
<keyword evidence="5" id="KW-0671">Queuosine biosynthesis</keyword>
<dbReference type="InterPro" id="IPR007115">
    <property type="entry name" value="6-PTP_synth/QueD"/>
</dbReference>
<name>A0A1V4IAY0_9FIRM</name>
<feature type="binding site" evidence="7">
    <location>
        <position position="29"/>
    </location>
    <ligand>
        <name>Zn(2+)</name>
        <dbReference type="ChEBI" id="CHEBI:29105"/>
    </ligand>
</feature>
<keyword evidence="5 7" id="KW-0479">Metal-binding</keyword>
<evidence type="ECO:0000256" key="1">
    <source>
        <dbReference type="ARBA" id="ARBA00005061"/>
    </source>
</evidence>
<dbReference type="AlphaFoldDB" id="A0A1V4IAY0"/>
<comment type="similarity">
    <text evidence="2 5">Belongs to the PTPS family. QueD subfamily.</text>
</comment>
<evidence type="ECO:0000256" key="5">
    <source>
        <dbReference type="PIRNR" id="PIRNR006113"/>
    </source>
</evidence>
<organism evidence="8 9">
    <name type="scientific">Alkalithermobacter paradoxus</name>
    <dbReference type="NCBI Taxonomy" id="29349"/>
    <lineage>
        <taxon>Bacteria</taxon>
        <taxon>Bacillati</taxon>
        <taxon>Bacillota</taxon>
        <taxon>Clostridia</taxon>
        <taxon>Peptostreptococcales</taxon>
        <taxon>Tepidibacteraceae</taxon>
        <taxon>Alkalithermobacter</taxon>
    </lineage>
</organism>
<gene>
    <name evidence="8" type="ORF">CLOTH_03560</name>
</gene>
<feature type="binding site" evidence="7">
    <location>
        <position position="14"/>
    </location>
    <ligand>
        <name>Zn(2+)</name>
        <dbReference type="ChEBI" id="CHEBI:29105"/>
    </ligand>
</feature>
<dbReference type="SUPFAM" id="SSF55620">
    <property type="entry name" value="Tetrahydrobiopterin biosynthesis enzymes-like"/>
    <property type="match status" value="1"/>
</dbReference>
<dbReference type="PANTHER" id="PTHR12589:SF8">
    <property type="entry name" value="6-CARBOXY-5,6,7,8-TETRAHYDROPTERIN SYNTHASE"/>
    <property type="match status" value="1"/>
</dbReference>
<evidence type="ECO:0000256" key="7">
    <source>
        <dbReference type="PIRSR" id="PIRSR006113-2"/>
    </source>
</evidence>
<feature type="active site" description="Charge relay system" evidence="6">
    <location>
        <position position="71"/>
    </location>
</feature>
<proteinExistence type="inferred from homology"/>
<comment type="caution">
    <text evidence="8">The sequence shown here is derived from an EMBL/GenBank/DDBJ whole genome shotgun (WGS) entry which is preliminary data.</text>
</comment>
<dbReference type="PIRSF" id="PIRSF006113">
    <property type="entry name" value="PTP_synth"/>
    <property type="match status" value="1"/>
</dbReference>
<sequence>MYILKGEHSFDSAHFLANYQGKCSNIHGHRWKVEVEVYSESLIEGGQLDGMVVDFGDLKKDIKDVVDYFDHALIIQSGTMRKETLDSIVSDGFKVINVDFRPTAENFSKHFFDCMKERSYNVKKVTVYETPTNSASYEVK</sequence>
<dbReference type="InterPro" id="IPR038418">
    <property type="entry name" value="6-PTP_synth/QueD_sf"/>
</dbReference>
<feature type="active site" description="Proton acceptor" evidence="6">
    <location>
        <position position="23"/>
    </location>
</feature>
<evidence type="ECO:0000256" key="3">
    <source>
        <dbReference type="ARBA" id="ARBA00018141"/>
    </source>
</evidence>
<dbReference type="EC" id="4.-.-.-" evidence="5"/>